<dbReference type="Gene3D" id="3.20.20.70">
    <property type="entry name" value="Aldolase class I"/>
    <property type="match status" value="1"/>
</dbReference>
<name>A0A830F836_9EURY</name>
<evidence type="ECO:0000259" key="4">
    <source>
        <dbReference type="PROSITE" id="PS50991"/>
    </source>
</evidence>
<dbReference type="Proteomes" id="UP000607197">
    <property type="component" value="Unassembled WGS sequence"/>
</dbReference>
<organism evidence="5 6">
    <name type="scientific">Halocalculus aciditolerans</name>
    <dbReference type="NCBI Taxonomy" id="1383812"/>
    <lineage>
        <taxon>Archaea</taxon>
        <taxon>Methanobacteriati</taxon>
        <taxon>Methanobacteriota</taxon>
        <taxon>Stenosarchaea group</taxon>
        <taxon>Halobacteria</taxon>
        <taxon>Halobacteriales</taxon>
        <taxon>Halobacteriaceae</taxon>
        <taxon>Halocalculus</taxon>
    </lineage>
</organism>
<feature type="domain" description="Pyruvate carboxyltransferase" evidence="4">
    <location>
        <begin position="2"/>
        <end position="251"/>
    </location>
</feature>
<protein>
    <recommendedName>
        <fullName evidence="4">Pyruvate carboxyltransferase domain-containing protein</fullName>
    </recommendedName>
</protein>
<dbReference type="GO" id="GO:0004410">
    <property type="term" value="F:homocitrate synthase activity"/>
    <property type="evidence" value="ECO:0007669"/>
    <property type="project" value="UniProtKB-EC"/>
</dbReference>
<dbReference type="Gene3D" id="1.10.238.260">
    <property type="match status" value="1"/>
</dbReference>
<comment type="catalytic activity">
    <reaction evidence="3">
        <text>acetyl-CoA + 2-oxoglutarate + H2O = (2R)-homocitrate + CoA + H(+)</text>
        <dbReference type="Rhea" id="RHEA:12929"/>
        <dbReference type="ChEBI" id="CHEBI:15377"/>
        <dbReference type="ChEBI" id="CHEBI:15378"/>
        <dbReference type="ChEBI" id="CHEBI:16810"/>
        <dbReference type="ChEBI" id="CHEBI:57287"/>
        <dbReference type="ChEBI" id="CHEBI:57288"/>
        <dbReference type="ChEBI" id="CHEBI:58884"/>
        <dbReference type="EC" id="2.3.3.14"/>
    </reaction>
    <physiologicalReaction direction="left-to-right" evidence="3">
        <dbReference type="Rhea" id="RHEA:12930"/>
    </physiologicalReaction>
</comment>
<reference evidence="5" key="1">
    <citation type="journal article" date="2014" name="Int. J. Syst. Evol. Microbiol.">
        <title>Complete genome sequence of Corynebacterium casei LMG S-19264T (=DSM 44701T), isolated from a smear-ripened cheese.</title>
        <authorList>
            <consortium name="US DOE Joint Genome Institute (JGI-PGF)"/>
            <person name="Walter F."/>
            <person name="Albersmeier A."/>
            <person name="Kalinowski J."/>
            <person name="Ruckert C."/>
        </authorList>
    </citation>
    <scope>NUCLEOTIDE SEQUENCE</scope>
    <source>
        <strain evidence="5">JCM 19596</strain>
    </source>
</reference>
<dbReference type="GO" id="GO:0019752">
    <property type="term" value="P:carboxylic acid metabolic process"/>
    <property type="evidence" value="ECO:0007669"/>
    <property type="project" value="InterPro"/>
</dbReference>
<dbReference type="Pfam" id="PF22617">
    <property type="entry name" value="HCS_D2"/>
    <property type="match status" value="1"/>
</dbReference>
<evidence type="ECO:0000256" key="1">
    <source>
        <dbReference type="ARBA" id="ARBA00006154"/>
    </source>
</evidence>
<comment type="similarity">
    <text evidence="1">Belongs to the alpha-IPM synthase/homocitrate synthase family.</text>
</comment>
<dbReference type="InterPro" id="IPR000891">
    <property type="entry name" value="PYR_CT"/>
</dbReference>
<dbReference type="InterPro" id="IPR013785">
    <property type="entry name" value="Aldolase_TIM"/>
</dbReference>
<proteinExistence type="inferred from homology"/>
<dbReference type="Pfam" id="PF00682">
    <property type="entry name" value="HMGL-like"/>
    <property type="match status" value="1"/>
</dbReference>
<keyword evidence="6" id="KW-1185">Reference proteome</keyword>
<reference evidence="5" key="2">
    <citation type="submission" date="2020-09" db="EMBL/GenBank/DDBJ databases">
        <authorList>
            <person name="Sun Q."/>
            <person name="Ohkuma M."/>
        </authorList>
    </citation>
    <scope>NUCLEOTIDE SEQUENCE</scope>
    <source>
        <strain evidence="5">JCM 19596</strain>
    </source>
</reference>
<dbReference type="PROSITE" id="PS00816">
    <property type="entry name" value="AIPM_HOMOCIT_SYNTH_2"/>
    <property type="match status" value="1"/>
</dbReference>
<dbReference type="PROSITE" id="PS50991">
    <property type="entry name" value="PYR_CT"/>
    <property type="match status" value="1"/>
</dbReference>
<sequence>MVAFKDLTLREGSQVPGLEISADAGRRVLDRLADLGVDCVEVSFPRAHAREEWFRHADDRGLRTAALARAVPGDVDAALAVDPDEVEVIVSTSDRQLEHALGKTRAEAREMLVENVARALDGGVHVGVTLMDAMRADHDFLPDVARAAVDAGASHVTLADTTGAGTPSCVEETVGVVADAVGHDAAVAVHTHDDMGVATANAAAGVDAGATRVDATVGGIGERAGNAPLEEVAVLLRERGDDLALALDELAPAGRAVHDALGVDIPPAKPVLGERAYRHESGMHTAAMLDDPGTYEPFDPATYGATRDLRFGTDTGRGAVRALLRDAGVDPTEDAVAAALDRIRDAAEARGNPLPEADARDLLDDQ</sequence>
<dbReference type="PANTHER" id="PTHR42880:SF1">
    <property type="entry name" value="ISOPROPYLMALATE_HOMOCITRATE_CITRAMALATE SYNTHASE FAMILY PROTEIN"/>
    <property type="match status" value="1"/>
</dbReference>
<dbReference type="EMBL" id="BMPG01000003">
    <property type="protein sequence ID" value="GGL64008.1"/>
    <property type="molecule type" value="Genomic_DNA"/>
</dbReference>
<keyword evidence="2" id="KW-0808">Transferase</keyword>
<dbReference type="AlphaFoldDB" id="A0A830F836"/>
<evidence type="ECO:0000256" key="2">
    <source>
        <dbReference type="ARBA" id="ARBA00022679"/>
    </source>
</evidence>
<evidence type="ECO:0000313" key="6">
    <source>
        <dbReference type="Proteomes" id="UP000607197"/>
    </source>
</evidence>
<comment type="caution">
    <text evidence="5">The sequence shown here is derived from an EMBL/GenBank/DDBJ whole genome shotgun (WGS) entry which is preliminary data.</text>
</comment>
<gene>
    <name evidence="5" type="ORF">GCM10009039_22320</name>
</gene>
<dbReference type="InterPro" id="IPR054691">
    <property type="entry name" value="LeuA/HCS_post-cat"/>
</dbReference>
<dbReference type="PANTHER" id="PTHR42880">
    <property type="entry name" value="HOMOCITRATE SYNTHASE"/>
    <property type="match status" value="1"/>
</dbReference>
<dbReference type="InterPro" id="IPR002034">
    <property type="entry name" value="AIPM/Hcit_synth_CS"/>
</dbReference>
<dbReference type="SUPFAM" id="SSF51569">
    <property type="entry name" value="Aldolase"/>
    <property type="match status" value="1"/>
</dbReference>
<accession>A0A830F836</accession>
<dbReference type="RefSeq" id="WP_188978984.1">
    <property type="nucleotide sequence ID" value="NZ_BMPG01000003.1"/>
</dbReference>
<evidence type="ECO:0000313" key="5">
    <source>
        <dbReference type="EMBL" id="GGL64008.1"/>
    </source>
</evidence>
<evidence type="ECO:0000256" key="3">
    <source>
        <dbReference type="ARBA" id="ARBA00048363"/>
    </source>
</evidence>
<dbReference type="OrthoDB" id="6555at2157"/>